<sequence length="84" mass="9617">MALVKFKTNSTLDMELKSIQMSRPNCNTNAAAAKHAINNYLSTCEELRELSADYDDLKQELEQIKYFYAEKLSAENQLQSLLKP</sequence>
<dbReference type="Proteomes" id="UP000595241">
    <property type="component" value="Segment"/>
</dbReference>
<keyword evidence="1" id="KW-0175">Coiled coil</keyword>
<feature type="coiled-coil region" evidence="1">
    <location>
        <begin position="40"/>
        <end position="67"/>
    </location>
</feature>
<protein>
    <submittedName>
        <fullName evidence="2">Uncharacterized protein</fullName>
    </submittedName>
</protein>
<evidence type="ECO:0000313" key="3">
    <source>
        <dbReference type="Proteomes" id="UP000595241"/>
    </source>
</evidence>
<keyword evidence="3" id="KW-1185">Reference proteome</keyword>
<accession>A0A7S6IL34</accession>
<evidence type="ECO:0000256" key="1">
    <source>
        <dbReference type="SAM" id="Coils"/>
    </source>
</evidence>
<proteinExistence type="predicted"/>
<reference evidence="2 3" key="1">
    <citation type="submission" date="2020-09" db="EMBL/GenBank/DDBJ databases">
        <authorList>
            <person name="Chen X."/>
            <person name="Yi M."/>
            <person name="Jia K."/>
        </authorList>
    </citation>
    <scope>NUCLEOTIDE SEQUENCE [LARGE SCALE GENOMIC DNA]</scope>
</reference>
<organism evidence="2 3">
    <name type="scientific">Alteromonas phage phiAFP1</name>
    <dbReference type="NCBI Taxonomy" id="2776771"/>
    <lineage>
        <taxon>Viruses</taxon>
        <taxon>Monodnaviria</taxon>
        <taxon>Loebvirae</taxon>
        <taxon>Hofneiviricota</taxon>
        <taxon>Faserviricetes</taxon>
        <taxon>Tubulavirales</taxon>
        <taxon>Inoviridae</taxon>
        <taxon>Anademivirus</taxon>
        <taxon>Anademivirus AFP</taxon>
    </lineage>
</organism>
<name>A0A7S6IL34_9VIRU</name>
<evidence type="ECO:0000313" key="2">
    <source>
        <dbReference type="EMBL" id="QOI66675.1"/>
    </source>
</evidence>
<dbReference type="EMBL" id="MT975991">
    <property type="protein sequence ID" value="QOI66675.1"/>
    <property type="molecule type" value="Genomic_DNA"/>
</dbReference>